<reference evidence="3 4" key="1">
    <citation type="submission" date="2014-10" db="EMBL/GenBank/DDBJ databases">
        <authorList>
            <person name="Seo M.-J."/>
            <person name="Seok Y.J."/>
            <person name="Cha I.-T."/>
        </authorList>
    </citation>
    <scope>NUCLEOTIDE SEQUENCE [LARGE SCALE GENOMIC DNA]</scope>
    <source>
        <strain evidence="3 4">NEU</strain>
    </source>
</reference>
<accession>A0A1S2NFG6</accession>
<feature type="signal peptide" evidence="2">
    <location>
        <begin position="1"/>
        <end position="25"/>
    </location>
</feature>
<organism evidence="3 4">
    <name type="scientific">Massilia timonae</name>
    <dbReference type="NCBI Taxonomy" id="47229"/>
    <lineage>
        <taxon>Bacteria</taxon>
        <taxon>Pseudomonadati</taxon>
        <taxon>Pseudomonadota</taxon>
        <taxon>Betaproteobacteria</taxon>
        <taxon>Burkholderiales</taxon>
        <taxon>Oxalobacteraceae</taxon>
        <taxon>Telluria group</taxon>
        <taxon>Massilia</taxon>
    </lineage>
</organism>
<dbReference type="EMBL" id="JRYB01000001">
    <property type="protein sequence ID" value="OIJ43593.1"/>
    <property type="molecule type" value="Genomic_DNA"/>
</dbReference>
<name>A0A1S2NFG6_9BURK</name>
<dbReference type="Proteomes" id="UP000180246">
    <property type="component" value="Unassembled WGS sequence"/>
</dbReference>
<evidence type="ECO:0000256" key="1">
    <source>
        <dbReference type="SAM" id="MobiDB-lite"/>
    </source>
</evidence>
<feature type="compositionally biased region" description="Basic and acidic residues" evidence="1">
    <location>
        <begin position="111"/>
        <end position="131"/>
    </location>
</feature>
<evidence type="ECO:0008006" key="5">
    <source>
        <dbReference type="Google" id="ProtNLM"/>
    </source>
</evidence>
<comment type="caution">
    <text evidence="3">The sequence shown here is derived from an EMBL/GenBank/DDBJ whole genome shotgun (WGS) entry which is preliminary data.</text>
</comment>
<feature type="region of interest" description="Disordered" evidence="1">
    <location>
        <begin position="101"/>
        <end position="138"/>
    </location>
</feature>
<sequence>MKTILATAAAILIGSAAFAPVQAQAAHPRAEVIVIKKAPPAPRRETVPAARRGFEWVSGYWDWNGRRHEWVAGHWEKVRPGYAYQRAQWRQDRNGWHLERGGWHQSRQVAVHRDRDRDRDRDGVPNRHDARPNNPNRY</sequence>
<keyword evidence="2" id="KW-0732">Signal</keyword>
<dbReference type="RefSeq" id="WP_071360127.1">
    <property type="nucleotide sequence ID" value="NZ_JRYB01000001.1"/>
</dbReference>
<evidence type="ECO:0000313" key="3">
    <source>
        <dbReference type="EMBL" id="OIJ43593.1"/>
    </source>
</evidence>
<dbReference type="AlphaFoldDB" id="A0A1S2NFG6"/>
<feature type="chain" id="PRO_5010182299" description="YXWGXW repeat family protein" evidence="2">
    <location>
        <begin position="26"/>
        <end position="138"/>
    </location>
</feature>
<gene>
    <name evidence="3" type="ORF">LO55_241</name>
</gene>
<evidence type="ECO:0000313" key="4">
    <source>
        <dbReference type="Proteomes" id="UP000180246"/>
    </source>
</evidence>
<evidence type="ECO:0000256" key="2">
    <source>
        <dbReference type="SAM" id="SignalP"/>
    </source>
</evidence>
<protein>
    <recommendedName>
        <fullName evidence="5">YXWGXW repeat family protein</fullName>
    </recommendedName>
</protein>
<proteinExistence type="predicted"/>
<dbReference type="InterPro" id="IPR024447">
    <property type="entry name" value="YXWGXW_rpt"/>
</dbReference>
<dbReference type="Pfam" id="PF12779">
    <property type="entry name" value="WXXGXW"/>
    <property type="match status" value="1"/>
</dbReference>